<evidence type="ECO:0000313" key="1">
    <source>
        <dbReference type="EMBL" id="KAJ8942696.1"/>
    </source>
</evidence>
<gene>
    <name evidence="1" type="ORF">NQ314_010020</name>
</gene>
<accession>A0AAV8XUA8</accession>
<proteinExistence type="predicted"/>
<protein>
    <submittedName>
        <fullName evidence="1">Uncharacterized protein</fullName>
    </submittedName>
</protein>
<organism evidence="1 2">
    <name type="scientific">Rhamnusium bicolor</name>
    <dbReference type="NCBI Taxonomy" id="1586634"/>
    <lineage>
        <taxon>Eukaryota</taxon>
        <taxon>Metazoa</taxon>
        <taxon>Ecdysozoa</taxon>
        <taxon>Arthropoda</taxon>
        <taxon>Hexapoda</taxon>
        <taxon>Insecta</taxon>
        <taxon>Pterygota</taxon>
        <taxon>Neoptera</taxon>
        <taxon>Endopterygota</taxon>
        <taxon>Coleoptera</taxon>
        <taxon>Polyphaga</taxon>
        <taxon>Cucujiformia</taxon>
        <taxon>Chrysomeloidea</taxon>
        <taxon>Cerambycidae</taxon>
        <taxon>Lepturinae</taxon>
        <taxon>Rhagiini</taxon>
        <taxon>Rhamnusium</taxon>
    </lineage>
</organism>
<keyword evidence="2" id="KW-1185">Reference proteome</keyword>
<name>A0AAV8XUA8_9CUCU</name>
<reference evidence="1" key="1">
    <citation type="journal article" date="2023" name="Insect Mol. Biol.">
        <title>Genome sequencing provides insights into the evolution of gene families encoding plant cell wall-degrading enzymes in longhorned beetles.</title>
        <authorList>
            <person name="Shin N.R."/>
            <person name="Okamura Y."/>
            <person name="Kirsch R."/>
            <person name="Pauchet Y."/>
        </authorList>
    </citation>
    <scope>NUCLEOTIDE SEQUENCE</scope>
    <source>
        <strain evidence="1">RBIC_L_NR</strain>
    </source>
</reference>
<dbReference type="Proteomes" id="UP001162156">
    <property type="component" value="Unassembled WGS sequence"/>
</dbReference>
<dbReference type="EMBL" id="JANEYF010002745">
    <property type="protein sequence ID" value="KAJ8942696.1"/>
    <property type="molecule type" value="Genomic_DNA"/>
</dbReference>
<dbReference type="AlphaFoldDB" id="A0AAV8XUA8"/>
<evidence type="ECO:0000313" key="2">
    <source>
        <dbReference type="Proteomes" id="UP001162156"/>
    </source>
</evidence>
<sequence>MDCQNFLQSSFENNYRKGGLKYEMDKEISCFNPNIIKTKVSVAESIMIAENAKMQLTVYQISKFT</sequence>
<comment type="caution">
    <text evidence="1">The sequence shown here is derived from an EMBL/GenBank/DDBJ whole genome shotgun (WGS) entry which is preliminary data.</text>
</comment>